<evidence type="ECO:0000313" key="3">
    <source>
        <dbReference type="EMBL" id="MFB9908705.1"/>
    </source>
</evidence>
<name>A0ABV6A6B0_9PSEU</name>
<comment type="caution">
    <text evidence="3">The sequence shown here is derived from an EMBL/GenBank/DDBJ whole genome shotgun (WGS) entry which is preliminary data.</text>
</comment>
<gene>
    <name evidence="3" type="ORF">ACFFQA_32615</name>
</gene>
<accession>A0ABV6A6B0</accession>
<reference evidence="3 4" key="1">
    <citation type="submission" date="2024-09" db="EMBL/GenBank/DDBJ databases">
        <authorList>
            <person name="Sun Q."/>
            <person name="Mori K."/>
        </authorList>
    </citation>
    <scope>NUCLEOTIDE SEQUENCE [LARGE SCALE GENOMIC DNA]</scope>
    <source>
        <strain evidence="3 4">TBRC 7907</strain>
    </source>
</reference>
<dbReference type="SUPFAM" id="SSF54001">
    <property type="entry name" value="Cysteine proteinases"/>
    <property type="match status" value="1"/>
</dbReference>
<dbReference type="Proteomes" id="UP001589693">
    <property type="component" value="Unassembled WGS sequence"/>
</dbReference>
<feature type="domain" description="Peptidase C51" evidence="2">
    <location>
        <begin position="123"/>
        <end position="208"/>
    </location>
</feature>
<evidence type="ECO:0000256" key="1">
    <source>
        <dbReference type="SAM" id="SignalP"/>
    </source>
</evidence>
<dbReference type="RefSeq" id="WP_377860646.1">
    <property type="nucleotide sequence ID" value="NZ_JBHLZU010000027.1"/>
</dbReference>
<sequence>MENKVFLRVIRGFAAVGLSAAVAVSSVSAPAGAAPFDPDTVAPAVLEVLDEHGAPLAGEELREFLAEEAERAAATQPDAADDSAAEDVSAAALKDKIVSIAEKEKGTGEKPNGSNCTKYSKQCVAWCALFATWVWRKAGVGIPQYAFTGDVYKWGKKKGKSYGKANLKKATKGDVLLFGTGPSSPSTSTHIGIVKSVSGSSVTLIEGNSNNKVRQVKRTLSAKTFYGGSHP</sequence>
<dbReference type="InterPro" id="IPR038765">
    <property type="entry name" value="Papain-like_cys_pep_sf"/>
</dbReference>
<proteinExistence type="predicted"/>
<organism evidence="3 4">
    <name type="scientific">Allokutzneria oryzae</name>
    <dbReference type="NCBI Taxonomy" id="1378989"/>
    <lineage>
        <taxon>Bacteria</taxon>
        <taxon>Bacillati</taxon>
        <taxon>Actinomycetota</taxon>
        <taxon>Actinomycetes</taxon>
        <taxon>Pseudonocardiales</taxon>
        <taxon>Pseudonocardiaceae</taxon>
        <taxon>Allokutzneria</taxon>
    </lineage>
</organism>
<evidence type="ECO:0000259" key="2">
    <source>
        <dbReference type="Pfam" id="PF05257"/>
    </source>
</evidence>
<feature type="chain" id="PRO_5045848100" evidence="1">
    <location>
        <begin position="34"/>
        <end position="231"/>
    </location>
</feature>
<dbReference type="EMBL" id="JBHLZU010000027">
    <property type="protein sequence ID" value="MFB9908705.1"/>
    <property type="molecule type" value="Genomic_DNA"/>
</dbReference>
<protein>
    <submittedName>
        <fullName evidence="3">CHAP domain-containing protein</fullName>
    </submittedName>
</protein>
<dbReference type="Pfam" id="PF05257">
    <property type="entry name" value="CHAP"/>
    <property type="match status" value="1"/>
</dbReference>
<feature type="signal peptide" evidence="1">
    <location>
        <begin position="1"/>
        <end position="33"/>
    </location>
</feature>
<keyword evidence="1" id="KW-0732">Signal</keyword>
<keyword evidence="4" id="KW-1185">Reference proteome</keyword>
<dbReference type="Gene3D" id="3.90.1720.10">
    <property type="entry name" value="endopeptidase domain like (from Nostoc punctiforme)"/>
    <property type="match status" value="1"/>
</dbReference>
<evidence type="ECO:0000313" key="4">
    <source>
        <dbReference type="Proteomes" id="UP001589693"/>
    </source>
</evidence>
<dbReference type="InterPro" id="IPR007921">
    <property type="entry name" value="CHAP_dom"/>
</dbReference>